<organism evidence="4 5">
    <name type="scientific">Triparma columacea</name>
    <dbReference type="NCBI Taxonomy" id="722753"/>
    <lineage>
        <taxon>Eukaryota</taxon>
        <taxon>Sar</taxon>
        <taxon>Stramenopiles</taxon>
        <taxon>Ochrophyta</taxon>
        <taxon>Bolidophyceae</taxon>
        <taxon>Parmales</taxon>
        <taxon>Triparmaceae</taxon>
        <taxon>Triparma</taxon>
    </lineage>
</organism>
<dbReference type="GO" id="GO:0005509">
    <property type="term" value="F:calcium ion binding"/>
    <property type="evidence" value="ECO:0007669"/>
    <property type="project" value="InterPro"/>
</dbReference>
<name>A0A9W7LAS6_9STRA</name>
<dbReference type="OrthoDB" id="26525at2759"/>
<dbReference type="InterPro" id="IPR018247">
    <property type="entry name" value="EF_Hand_1_Ca_BS"/>
</dbReference>
<dbReference type="AlphaFoldDB" id="A0A9W7LAS6"/>
<dbReference type="PROSITE" id="PS00018">
    <property type="entry name" value="EF_HAND_1"/>
    <property type="match status" value="1"/>
</dbReference>
<dbReference type="InterPro" id="IPR011992">
    <property type="entry name" value="EF-hand-dom_pair"/>
</dbReference>
<feature type="region of interest" description="Disordered" evidence="2">
    <location>
        <begin position="1"/>
        <end position="63"/>
    </location>
</feature>
<proteinExistence type="predicted"/>
<comment type="caution">
    <text evidence="4">The sequence shown here is derived from an EMBL/GenBank/DDBJ whole genome shotgun (WGS) entry which is preliminary data.</text>
</comment>
<evidence type="ECO:0000313" key="5">
    <source>
        <dbReference type="Proteomes" id="UP001165065"/>
    </source>
</evidence>
<keyword evidence="1" id="KW-0106">Calcium</keyword>
<protein>
    <recommendedName>
        <fullName evidence="3">EF-hand domain-containing protein</fullName>
    </recommendedName>
</protein>
<evidence type="ECO:0000256" key="1">
    <source>
        <dbReference type="ARBA" id="ARBA00022837"/>
    </source>
</evidence>
<dbReference type="Gene3D" id="1.10.238.10">
    <property type="entry name" value="EF-hand"/>
    <property type="match status" value="1"/>
</dbReference>
<dbReference type="InterPro" id="IPR002048">
    <property type="entry name" value="EF_hand_dom"/>
</dbReference>
<sequence length="503" mass="57281">MADSSTTRSLRKSGPMYSSKKAAKNRPKTEEELAAEALEEVQKKKKREQRRTQTTKSMASSASNDKLRALLDDAMSNIAASIAKDGTAEDRLKKIMTKAKETGMSVKKIFSYFTNDPNHFTKDEFKTGLSHIGENLFNLEDEELDEIIAKFDVDGDGTISIAEFKLYCYYQIPTVPWKAERRRVEASGEMDKIKAVVAGHMHHDELHKGNIPEGDEDFSEEEGEHVHGAGELVNKTTKLFWRTNTTVDVRLYYSKDIDIISIQVFNQTEDKEMPTLYVMKSDIEANCDKDKLEEEIKVAIQTADTREAGQSEMIRDRTMWDFFTNYILARLKIPDTSNPFPKNEMANKLPPLTPRTESLCPFLCKLSDDKFDSLMIPKPQNILPPPPVPREVVISVDDFMTAFSSFKEGHDELKKMRTSAEKMSKLMALSISAFSNAEHDRHRRAALNSRQKLWLDCFTRWIVRQQVVQVKELLKTSPAYLQLMSETEEKKSAKAIGLPEIVG</sequence>
<evidence type="ECO:0000259" key="3">
    <source>
        <dbReference type="PROSITE" id="PS50222"/>
    </source>
</evidence>
<dbReference type="CDD" id="cd00051">
    <property type="entry name" value="EFh"/>
    <property type="match status" value="1"/>
</dbReference>
<dbReference type="Proteomes" id="UP001165065">
    <property type="component" value="Unassembled WGS sequence"/>
</dbReference>
<evidence type="ECO:0000313" key="4">
    <source>
        <dbReference type="EMBL" id="GMI44260.1"/>
    </source>
</evidence>
<gene>
    <name evidence="4" type="ORF">TrCOL_g1429</name>
</gene>
<feature type="domain" description="EF-hand" evidence="3">
    <location>
        <begin position="139"/>
        <end position="174"/>
    </location>
</feature>
<dbReference type="SUPFAM" id="SSF47473">
    <property type="entry name" value="EF-hand"/>
    <property type="match status" value="1"/>
</dbReference>
<reference evidence="5" key="1">
    <citation type="journal article" date="2023" name="Commun. Biol.">
        <title>Genome analysis of Parmales, the sister group of diatoms, reveals the evolutionary specialization of diatoms from phago-mixotrophs to photoautotrophs.</title>
        <authorList>
            <person name="Ban H."/>
            <person name="Sato S."/>
            <person name="Yoshikawa S."/>
            <person name="Yamada K."/>
            <person name="Nakamura Y."/>
            <person name="Ichinomiya M."/>
            <person name="Sato N."/>
            <person name="Blanc-Mathieu R."/>
            <person name="Endo H."/>
            <person name="Kuwata A."/>
            <person name="Ogata H."/>
        </authorList>
    </citation>
    <scope>NUCLEOTIDE SEQUENCE [LARGE SCALE GENOMIC DNA]</scope>
</reference>
<accession>A0A9W7LAS6</accession>
<dbReference type="Pfam" id="PF00036">
    <property type="entry name" value="EF-hand_1"/>
    <property type="match status" value="1"/>
</dbReference>
<evidence type="ECO:0000256" key="2">
    <source>
        <dbReference type="SAM" id="MobiDB-lite"/>
    </source>
</evidence>
<keyword evidence="5" id="KW-1185">Reference proteome</keyword>
<dbReference type="EMBL" id="BRYA01000211">
    <property type="protein sequence ID" value="GMI44260.1"/>
    <property type="molecule type" value="Genomic_DNA"/>
</dbReference>
<dbReference type="PROSITE" id="PS50222">
    <property type="entry name" value="EF_HAND_2"/>
    <property type="match status" value="1"/>
</dbReference>